<dbReference type="Gene3D" id="3.40.50.200">
    <property type="entry name" value="Peptidase S8/S53 domain"/>
    <property type="match status" value="1"/>
</dbReference>
<dbReference type="PROSITE" id="PS51892">
    <property type="entry name" value="SUBTILASE"/>
    <property type="match status" value="1"/>
</dbReference>
<evidence type="ECO:0000313" key="10">
    <source>
        <dbReference type="EMBL" id="MBK1883010.1"/>
    </source>
</evidence>
<keyword evidence="2 5" id="KW-0645">Protease</keyword>
<feature type="compositionally biased region" description="Basic and acidic residues" evidence="7">
    <location>
        <begin position="38"/>
        <end position="48"/>
    </location>
</feature>
<dbReference type="InterPro" id="IPR022398">
    <property type="entry name" value="Peptidase_S8_His-AS"/>
</dbReference>
<dbReference type="InterPro" id="IPR050131">
    <property type="entry name" value="Peptidase_S8_subtilisin-like"/>
</dbReference>
<evidence type="ECO:0000256" key="2">
    <source>
        <dbReference type="ARBA" id="ARBA00022670"/>
    </source>
</evidence>
<dbReference type="PROSITE" id="PS51257">
    <property type="entry name" value="PROKAR_LIPOPROTEIN"/>
    <property type="match status" value="1"/>
</dbReference>
<organism evidence="10 11">
    <name type="scientific">Luteolibacter pohnpeiensis</name>
    <dbReference type="NCBI Taxonomy" id="454153"/>
    <lineage>
        <taxon>Bacteria</taxon>
        <taxon>Pseudomonadati</taxon>
        <taxon>Verrucomicrobiota</taxon>
        <taxon>Verrucomicrobiia</taxon>
        <taxon>Verrucomicrobiales</taxon>
        <taxon>Verrucomicrobiaceae</taxon>
        <taxon>Luteolibacter</taxon>
    </lineage>
</organism>
<feature type="domain" description="Peptidase S8/S53" evidence="9">
    <location>
        <begin position="184"/>
        <end position="425"/>
    </location>
</feature>
<comment type="similarity">
    <text evidence="1 5 6">Belongs to the peptidase S8 family.</text>
</comment>
<gene>
    <name evidence="10" type="ORF">JIN85_11330</name>
</gene>
<keyword evidence="8" id="KW-0472">Membrane</keyword>
<keyword evidence="3 5" id="KW-0378">Hydrolase</keyword>
<accession>A0A934VW80</accession>
<evidence type="ECO:0000256" key="5">
    <source>
        <dbReference type="PROSITE-ProRule" id="PRU01240"/>
    </source>
</evidence>
<dbReference type="PANTHER" id="PTHR43806:SF11">
    <property type="entry name" value="CEREVISIN-RELATED"/>
    <property type="match status" value="1"/>
</dbReference>
<dbReference type="PROSITE" id="PS00137">
    <property type="entry name" value="SUBTILASE_HIS"/>
    <property type="match status" value="1"/>
</dbReference>
<dbReference type="InterPro" id="IPR023828">
    <property type="entry name" value="Peptidase_S8_Ser-AS"/>
</dbReference>
<evidence type="ECO:0000256" key="3">
    <source>
        <dbReference type="ARBA" id="ARBA00022801"/>
    </source>
</evidence>
<feature type="active site" description="Charge relay system" evidence="5">
    <location>
        <position position="224"/>
    </location>
</feature>
<dbReference type="AlphaFoldDB" id="A0A934VW80"/>
<evidence type="ECO:0000256" key="1">
    <source>
        <dbReference type="ARBA" id="ARBA00011073"/>
    </source>
</evidence>
<feature type="active site" description="Charge relay system" evidence="5">
    <location>
        <position position="193"/>
    </location>
</feature>
<evidence type="ECO:0000256" key="8">
    <source>
        <dbReference type="SAM" id="Phobius"/>
    </source>
</evidence>
<dbReference type="RefSeq" id="WP_200270703.1">
    <property type="nucleotide sequence ID" value="NZ_JAENIJ010000016.1"/>
</dbReference>
<feature type="active site" description="Charge relay system" evidence="5">
    <location>
        <position position="375"/>
    </location>
</feature>
<keyword evidence="8" id="KW-0812">Transmembrane</keyword>
<keyword evidence="8" id="KW-1133">Transmembrane helix</keyword>
<dbReference type="PROSITE" id="PS00136">
    <property type="entry name" value="SUBTILASE_ASP"/>
    <property type="match status" value="1"/>
</dbReference>
<dbReference type="PROSITE" id="PS00138">
    <property type="entry name" value="SUBTILASE_SER"/>
    <property type="match status" value="1"/>
</dbReference>
<evidence type="ECO:0000313" key="11">
    <source>
        <dbReference type="Proteomes" id="UP000603141"/>
    </source>
</evidence>
<proteinExistence type="inferred from homology"/>
<name>A0A934VW80_9BACT</name>
<dbReference type="GO" id="GO:0006508">
    <property type="term" value="P:proteolysis"/>
    <property type="evidence" value="ECO:0007669"/>
    <property type="project" value="UniProtKB-KW"/>
</dbReference>
<feature type="transmembrane region" description="Helical" evidence="8">
    <location>
        <begin position="7"/>
        <end position="25"/>
    </location>
</feature>
<dbReference type="InterPro" id="IPR015500">
    <property type="entry name" value="Peptidase_S8_subtilisin-rel"/>
</dbReference>
<dbReference type="InterPro" id="IPR036852">
    <property type="entry name" value="Peptidase_S8/S53_dom_sf"/>
</dbReference>
<dbReference type="Proteomes" id="UP000603141">
    <property type="component" value="Unassembled WGS sequence"/>
</dbReference>
<keyword evidence="4 5" id="KW-0720">Serine protease</keyword>
<dbReference type="PRINTS" id="PR00723">
    <property type="entry name" value="SUBTILISIN"/>
</dbReference>
<dbReference type="GO" id="GO:0004252">
    <property type="term" value="F:serine-type endopeptidase activity"/>
    <property type="evidence" value="ECO:0007669"/>
    <property type="project" value="UniProtKB-UniRule"/>
</dbReference>
<evidence type="ECO:0000259" key="9">
    <source>
        <dbReference type="Pfam" id="PF00082"/>
    </source>
</evidence>
<dbReference type="InterPro" id="IPR000209">
    <property type="entry name" value="Peptidase_S8/S53_dom"/>
</dbReference>
<keyword evidence="11" id="KW-1185">Reference proteome</keyword>
<protein>
    <submittedName>
        <fullName evidence="10">S8 family serine peptidase</fullName>
    </submittedName>
</protein>
<dbReference type="PANTHER" id="PTHR43806">
    <property type="entry name" value="PEPTIDASE S8"/>
    <property type="match status" value="1"/>
</dbReference>
<reference evidence="10" key="1">
    <citation type="submission" date="2021-01" db="EMBL/GenBank/DDBJ databases">
        <title>Modified the classification status of verrucomicrobia.</title>
        <authorList>
            <person name="Feng X."/>
        </authorList>
    </citation>
    <scope>NUCLEOTIDE SEQUENCE</scope>
    <source>
        <strain evidence="10">KCTC 22041</strain>
    </source>
</reference>
<dbReference type="InterPro" id="IPR023827">
    <property type="entry name" value="Peptidase_S8_Asp-AS"/>
</dbReference>
<evidence type="ECO:0000256" key="6">
    <source>
        <dbReference type="RuleBase" id="RU003355"/>
    </source>
</evidence>
<sequence>MRRKTSILISVIFVILCACLGWWLVVDLKNALFPDKLAKSDHSSDPRKPSGQTNRYTPPHSFRSNQRDQFDDGTTVEMLASANPNEAILHFPSADSYGGFLAALSQSKVTLEQRLDPLHAIRISYTDLADLQELLENENITTRSALSRVPDRPFPSSDLEPGAVGFGAELLSWLGITGDHSSWGAGVKVAVLDTGIVPHSTLPPLAAISNIIEPPDNPDDTNGHGTAVASIIAGRERQASGIAPAVDLISIRVSGEQGITDSFSLAAGMLAAIDAGADLINLSLGSYEDSSLIQEATAMVQNSGILIVAAAGNDGQDNAAYPAAYQGVVSVGAVDGRGEHLNFSNFGSYLYITAPGYFINTAWPGGKYVQFSGTSASAPVVTGILAAIMSDGSGKKVSATEALSLLTNYADDAGIPGPDSEYGYGIVDIRRIINRSTPGIVDVAITDQRIVTTQQGQVLQVTIQNRGTQALINTLLDVSLPGGNRQSTITTLVVGDSHTSSIPINLSSIPSGTSFQVVSSLSVNARTADITPDNNQRADNFTAP</sequence>
<dbReference type="SUPFAM" id="SSF52743">
    <property type="entry name" value="Subtilisin-like"/>
    <property type="match status" value="1"/>
</dbReference>
<evidence type="ECO:0000256" key="7">
    <source>
        <dbReference type="SAM" id="MobiDB-lite"/>
    </source>
</evidence>
<dbReference type="EMBL" id="JAENIJ010000016">
    <property type="protein sequence ID" value="MBK1883010.1"/>
    <property type="molecule type" value="Genomic_DNA"/>
</dbReference>
<evidence type="ECO:0000256" key="4">
    <source>
        <dbReference type="ARBA" id="ARBA00022825"/>
    </source>
</evidence>
<dbReference type="Pfam" id="PF00082">
    <property type="entry name" value="Peptidase_S8"/>
    <property type="match status" value="1"/>
</dbReference>
<comment type="caution">
    <text evidence="10">The sequence shown here is derived from an EMBL/GenBank/DDBJ whole genome shotgun (WGS) entry which is preliminary data.</text>
</comment>
<feature type="region of interest" description="Disordered" evidence="7">
    <location>
        <begin position="38"/>
        <end position="68"/>
    </location>
</feature>